<keyword evidence="2" id="KW-0732">Signal</keyword>
<proteinExistence type="predicted"/>
<dbReference type="RefSeq" id="WP_317968672.1">
    <property type="nucleotide sequence ID" value="NZ_CP129118.1"/>
</dbReference>
<dbReference type="Proteomes" id="UP001303902">
    <property type="component" value="Chromosome"/>
</dbReference>
<feature type="compositionally biased region" description="Low complexity" evidence="1">
    <location>
        <begin position="65"/>
        <end position="105"/>
    </location>
</feature>
<feature type="signal peptide" evidence="2">
    <location>
        <begin position="1"/>
        <end position="17"/>
    </location>
</feature>
<organism evidence="3 4">
    <name type="scientific">Sporosarcina oncorhynchi</name>
    <dbReference type="NCBI Taxonomy" id="3056444"/>
    <lineage>
        <taxon>Bacteria</taxon>
        <taxon>Bacillati</taxon>
        <taxon>Bacillota</taxon>
        <taxon>Bacilli</taxon>
        <taxon>Bacillales</taxon>
        <taxon>Caryophanaceae</taxon>
        <taxon>Sporosarcina</taxon>
    </lineage>
</organism>
<evidence type="ECO:0008006" key="5">
    <source>
        <dbReference type="Google" id="ProtNLM"/>
    </source>
</evidence>
<feature type="chain" id="PRO_5046290843" description="Lipoprotein" evidence="2">
    <location>
        <begin position="18"/>
        <end position="118"/>
    </location>
</feature>
<protein>
    <recommendedName>
        <fullName evidence="5">Lipoprotein</fullName>
    </recommendedName>
</protein>
<evidence type="ECO:0000313" key="3">
    <source>
        <dbReference type="EMBL" id="WOV88019.1"/>
    </source>
</evidence>
<name>A0ABZ0L767_9BACL</name>
<feature type="region of interest" description="Disordered" evidence="1">
    <location>
        <begin position="17"/>
        <end position="118"/>
    </location>
</feature>
<gene>
    <name evidence="3" type="ORF">QWT69_02550</name>
</gene>
<evidence type="ECO:0000256" key="2">
    <source>
        <dbReference type="SAM" id="SignalP"/>
    </source>
</evidence>
<reference evidence="3 4" key="1">
    <citation type="submission" date="2023-06" db="EMBL/GenBank/DDBJ databases">
        <title>Sporosarcina sp. nov., isolated from Korean tranditional fermented seafood 'Jeotgal'.</title>
        <authorList>
            <person name="Yang A.I."/>
            <person name="Shin N.-R."/>
        </authorList>
    </citation>
    <scope>NUCLEOTIDE SEQUENCE [LARGE SCALE GENOMIC DNA]</scope>
    <source>
        <strain evidence="3 4">T2O-4</strain>
    </source>
</reference>
<evidence type="ECO:0000313" key="4">
    <source>
        <dbReference type="Proteomes" id="UP001303902"/>
    </source>
</evidence>
<keyword evidence="4" id="KW-1185">Reference proteome</keyword>
<accession>A0ABZ0L767</accession>
<sequence>MFKKAIPLALVTGLALAGCGNNDVPSNNETPMERIEDDMRDVTPRVNNGAGPDMDGVENGRDRGNGVNDGIINDDNRNNGTMDGMNNTDDGIINDDNITNPNNTNKNRDQKNGMNNNR</sequence>
<dbReference type="PROSITE" id="PS51257">
    <property type="entry name" value="PROKAR_LIPOPROTEIN"/>
    <property type="match status" value="1"/>
</dbReference>
<dbReference type="EMBL" id="CP129118">
    <property type="protein sequence ID" value="WOV88019.1"/>
    <property type="molecule type" value="Genomic_DNA"/>
</dbReference>
<evidence type="ECO:0000256" key="1">
    <source>
        <dbReference type="SAM" id="MobiDB-lite"/>
    </source>
</evidence>